<reference evidence="1" key="1">
    <citation type="submission" date="2020-02" db="EMBL/GenBank/DDBJ databases">
        <authorList>
            <person name="Meier V. D."/>
        </authorList>
    </citation>
    <scope>NUCLEOTIDE SEQUENCE</scope>
    <source>
        <strain evidence="1">AVDCRST_MAG89</strain>
    </source>
</reference>
<name>A0A6J4N388_9BACT</name>
<protein>
    <submittedName>
        <fullName evidence="1">Putative lipoprotein</fullName>
    </submittedName>
</protein>
<proteinExistence type="predicted"/>
<sequence>TRGMVPDVQNVRLRPEVQFVLHMDGWGAPWLKYDSYRDYVAAYPVQYTGWKNFYHNDTKKNDPLTTPQDLIQLWPEPLYVQYQ</sequence>
<feature type="non-terminal residue" evidence="1">
    <location>
        <position position="1"/>
    </location>
</feature>
<evidence type="ECO:0000313" key="1">
    <source>
        <dbReference type="EMBL" id="CAA9376168.1"/>
    </source>
</evidence>
<accession>A0A6J4N388</accession>
<gene>
    <name evidence="1" type="ORF">AVDCRST_MAG89-5024</name>
</gene>
<dbReference type="EMBL" id="CADCTV010001060">
    <property type="protein sequence ID" value="CAA9376168.1"/>
    <property type="molecule type" value="Genomic_DNA"/>
</dbReference>
<keyword evidence="1" id="KW-0449">Lipoprotein</keyword>
<dbReference type="AlphaFoldDB" id="A0A6J4N388"/>
<organism evidence="1">
    <name type="scientific">uncultured Gemmatimonadota bacterium</name>
    <dbReference type="NCBI Taxonomy" id="203437"/>
    <lineage>
        <taxon>Bacteria</taxon>
        <taxon>Pseudomonadati</taxon>
        <taxon>Gemmatimonadota</taxon>
        <taxon>environmental samples</taxon>
    </lineage>
</organism>